<keyword evidence="2" id="KW-0732">Signal</keyword>
<evidence type="ECO:0000313" key="3">
    <source>
        <dbReference type="EMBL" id="KAH8086003.1"/>
    </source>
</evidence>
<dbReference type="OrthoDB" id="5592486at2759"/>
<feature type="region of interest" description="Disordered" evidence="1">
    <location>
        <begin position="72"/>
        <end position="101"/>
    </location>
</feature>
<dbReference type="PANTHER" id="PTHR11440">
    <property type="entry name" value="LECITHIN-CHOLESTEROL ACYLTRANSFERASE-RELATED"/>
    <property type="match status" value="1"/>
</dbReference>
<gene>
    <name evidence="3" type="ORF">BXZ70DRAFT_1045470</name>
</gene>
<dbReference type="Proteomes" id="UP000813824">
    <property type="component" value="Unassembled WGS sequence"/>
</dbReference>
<protein>
    <submittedName>
        <fullName evidence="3">Alpha/beta-hydrolase</fullName>
    </submittedName>
</protein>
<feature type="compositionally biased region" description="Basic residues" evidence="1">
    <location>
        <begin position="91"/>
        <end position="100"/>
    </location>
</feature>
<feature type="compositionally biased region" description="Basic and acidic residues" evidence="1">
    <location>
        <begin position="472"/>
        <end position="492"/>
    </location>
</feature>
<dbReference type="InterPro" id="IPR029058">
    <property type="entry name" value="AB_hydrolase_fold"/>
</dbReference>
<feature type="region of interest" description="Disordered" evidence="1">
    <location>
        <begin position="260"/>
        <end position="281"/>
    </location>
</feature>
<proteinExistence type="predicted"/>
<evidence type="ECO:0000256" key="2">
    <source>
        <dbReference type="SAM" id="SignalP"/>
    </source>
</evidence>
<dbReference type="AlphaFoldDB" id="A0A8K0UGZ6"/>
<dbReference type="SUPFAM" id="SSF53474">
    <property type="entry name" value="alpha/beta-Hydrolases"/>
    <property type="match status" value="1"/>
</dbReference>
<keyword evidence="4" id="KW-1185">Reference proteome</keyword>
<comment type="caution">
    <text evidence="3">The sequence shown here is derived from an EMBL/GenBank/DDBJ whole genome shotgun (WGS) entry which is preliminary data.</text>
</comment>
<feature type="non-terminal residue" evidence="3">
    <location>
        <position position="577"/>
    </location>
</feature>
<evidence type="ECO:0000256" key="1">
    <source>
        <dbReference type="SAM" id="MobiDB-lite"/>
    </source>
</evidence>
<reference evidence="3" key="1">
    <citation type="journal article" date="2021" name="New Phytol.">
        <title>Evolutionary innovations through gain and loss of genes in the ectomycorrhizal Boletales.</title>
        <authorList>
            <person name="Wu G."/>
            <person name="Miyauchi S."/>
            <person name="Morin E."/>
            <person name="Kuo A."/>
            <person name="Drula E."/>
            <person name="Varga T."/>
            <person name="Kohler A."/>
            <person name="Feng B."/>
            <person name="Cao Y."/>
            <person name="Lipzen A."/>
            <person name="Daum C."/>
            <person name="Hundley H."/>
            <person name="Pangilinan J."/>
            <person name="Johnson J."/>
            <person name="Barry K."/>
            <person name="LaButti K."/>
            <person name="Ng V."/>
            <person name="Ahrendt S."/>
            <person name="Min B."/>
            <person name="Choi I.G."/>
            <person name="Park H."/>
            <person name="Plett J.M."/>
            <person name="Magnuson J."/>
            <person name="Spatafora J.W."/>
            <person name="Nagy L.G."/>
            <person name="Henrissat B."/>
            <person name="Grigoriev I.V."/>
            <person name="Yang Z.L."/>
            <person name="Xu J."/>
            <person name="Martin F.M."/>
        </authorList>
    </citation>
    <scope>NUCLEOTIDE SEQUENCE</scope>
    <source>
        <strain evidence="3">KKN 215</strain>
    </source>
</reference>
<sequence>MQNIWFPAPVFLFFRRIVNVVSTLSISQQYLLQQKSLEAGQNDTRQPNSWGLRTLDWKSWVNSPKFSLASPEEEQYFEHPSNHPPSNAPTPRKRFSHVPKPRPADQIHTLIENPVLLDPVRKPRHPIVLCHGLYGFDVRGPSIFRTHYWANVLSVLRQKVGADVIVTGVPGTGSIVSRSESLDRLLQNRAAGRAINFMAHSMGGLDCRYLISHIKPTDYTPVSLTTIGTPHRGSPFMDWCNDNLGLGKLAREEGKLAAARALSSQMQGSAPHTPKDSSNSKAASTLSLASLPSSFTTLLLSLFDSPAYANLSTSYLNSVFNPSTPDDPKVKYFSIAGRISSMNVWHPLWLPKMVLDGFEEKEKEKGRILSPSLSEHERWGNDGLVTVQSARWGEFLGIMEQCDHWSLRGAQGVEIGVDLPSVSVPGLMSSSKGEDAAGDGWAFGDWGRFVRAWKREEKVAKGAGRAVSEHQTATEETKQAMREEASRAESGKDFADDVVNASTKKLSAVFDWIVEQVPSPRNSASAPSLPATSFGGAPTAARPASTEKKAAKSDLASKQDLERFYIALCRKLYDEGL</sequence>
<dbReference type="EMBL" id="JAEVFJ010000043">
    <property type="protein sequence ID" value="KAH8086003.1"/>
    <property type="molecule type" value="Genomic_DNA"/>
</dbReference>
<feature type="chain" id="PRO_5035447466" evidence="2">
    <location>
        <begin position="24"/>
        <end position="577"/>
    </location>
</feature>
<feature type="compositionally biased region" description="Basic and acidic residues" evidence="1">
    <location>
        <begin position="545"/>
        <end position="554"/>
    </location>
</feature>
<feature type="signal peptide" evidence="2">
    <location>
        <begin position="1"/>
        <end position="23"/>
    </location>
</feature>
<organism evidence="3 4">
    <name type="scientific">Cristinia sonorae</name>
    <dbReference type="NCBI Taxonomy" id="1940300"/>
    <lineage>
        <taxon>Eukaryota</taxon>
        <taxon>Fungi</taxon>
        <taxon>Dikarya</taxon>
        <taxon>Basidiomycota</taxon>
        <taxon>Agaricomycotina</taxon>
        <taxon>Agaricomycetes</taxon>
        <taxon>Agaricomycetidae</taxon>
        <taxon>Agaricales</taxon>
        <taxon>Pleurotineae</taxon>
        <taxon>Stephanosporaceae</taxon>
        <taxon>Cristinia</taxon>
    </lineage>
</organism>
<feature type="region of interest" description="Disordered" evidence="1">
    <location>
        <begin position="462"/>
        <end position="492"/>
    </location>
</feature>
<accession>A0A8K0UGZ6</accession>
<evidence type="ECO:0000313" key="4">
    <source>
        <dbReference type="Proteomes" id="UP000813824"/>
    </source>
</evidence>
<name>A0A8K0UGZ6_9AGAR</name>
<dbReference type="Gene3D" id="3.40.50.1820">
    <property type="entry name" value="alpha/beta hydrolase"/>
    <property type="match status" value="1"/>
</dbReference>
<feature type="region of interest" description="Disordered" evidence="1">
    <location>
        <begin position="520"/>
        <end position="554"/>
    </location>
</feature>